<evidence type="ECO:0000313" key="7">
    <source>
        <dbReference type="Proteomes" id="UP001519295"/>
    </source>
</evidence>
<feature type="domain" description="HTH iclR-type" evidence="4">
    <location>
        <begin position="9"/>
        <end position="69"/>
    </location>
</feature>
<accession>A0ABS4W364</accession>
<dbReference type="GO" id="GO:0003677">
    <property type="term" value="F:DNA binding"/>
    <property type="evidence" value="ECO:0007669"/>
    <property type="project" value="UniProtKB-KW"/>
</dbReference>
<feature type="domain" description="IclR-ED" evidence="5">
    <location>
        <begin position="69"/>
        <end position="245"/>
    </location>
</feature>
<sequence length="249" mass="26654">MRNKPAYSIESVDHALRLAVLLQQEGPLRVSEAAGRLGVARSTAHRLLSMLVYRDFAVQGTDRRYAAGPVLGSPARIEPVAHLRHAALPHLRALVDRTGESANVMVLLGTQVQMVATAECDHVLRVGDREGRLLPAHLASGGRALLARLSREEIESRYADDAGGVTSEEVVRIVRQTRRRGFAINDGGTETGLTAIGHPIGDAARSPAAALSVAMPTARYHRRLLPDLGTALAEAAAAIDRDLRASEPP</sequence>
<dbReference type="Pfam" id="PF09339">
    <property type="entry name" value="HTH_IclR"/>
    <property type="match status" value="1"/>
</dbReference>
<evidence type="ECO:0000313" key="6">
    <source>
        <dbReference type="EMBL" id="MBP2370655.1"/>
    </source>
</evidence>
<keyword evidence="3" id="KW-0804">Transcription</keyword>
<dbReference type="SUPFAM" id="SSF55781">
    <property type="entry name" value="GAF domain-like"/>
    <property type="match status" value="1"/>
</dbReference>
<dbReference type="Pfam" id="PF01614">
    <property type="entry name" value="IclR_C"/>
    <property type="match status" value="1"/>
</dbReference>
<proteinExistence type="predicted"/>
<dbReference type="InterPro" id="IPR005471">
    <property type="entry name" value="Tscrpt_reg_IclR_N"/>
</dbReference>
<dbReference type="PROSITE" id="PS51077">
    <property type="entry name" value="HTH_ICLR"/>
    <property type="match status" value="1"/>
</dbReference>
<gene>
    <name evidence="6" type="ORF">JOF36_006351</name>
</gene>
<organism evidence="6 7">
    <name type="scientific">Pseudonocardia parietis</name>
    <dbReference type="NCBI Taxonomy" id="570936"/>
    <lineage>
        <taxon>Bacteria</taxon>
        <taxon>Bacillati</taxon>
        <taxon>Actinomycetota</taxon>
        <taxon>Actinomycetes</taxon>
        <taxon>Pseudonocardiales</taxon>
        <taxon>Pseudonocardiaceae</taxon>
        <taxon>Pseudonocardia</taxon>
    </lineage>
</organism>
<dbReference type="PANTHER" id="PTHR30136:SF24">
    <property type="entry name" value="HTH-TYPE TRANSCRIPTIONAL REPRESSOR ALLR"/>
    <property type="match status" value="1"/>
</dbReference>
<comment type="caution">
    <text evidence="6">The sequence shown here is derived from an EMBL/GenBank/DDBJ whole genome shotgun (WGS) entry which is preliminary data.</text>
</comment>
<evidence type="ECO:0000256" key="1">
    <source>
        <dbReference type="ARBA" id="ARBA00023015"/>
    </source>
</evidence>
<dbReference type="PROSITE" id="PS51078">
    <property type="entry name" value="ICLR_ED"/>
    <property type="match status" value="1"/>
</dbReference>
<dbReference type="InterPro" id="IPR036390">
    <property type="entry name" value="WH_DNA-bd_sf"/>
</dbReference>
<reference evidence="6 7" key="1">
    <citation type="submission" date="2021-03" db="EMBL/GenBank/DDBJ databases">
        <title>Sequencing the genomes of 1000 actinobacteria strains.</title>
        <authorList>
            <person name="Klenk H.-P."/>
        </authorList>
    </citation>
    <scope>NUCLEOTIDE SEQUENCE [LARGE SCALE GENOMIC DNA]</scope>
    <source>
        <strain evidence="6 7">DSM 45256</strain>
    </source>
</reference>
<evidence type="ECO:0000256" key="3">
    <source>
        <dbReference type="ARBA" id="ARBA00023163"/>
    </source>
</evidence>
<keyword evidence="7" id="KW-1185">Reference proteome</keyword>
<dbReference type="InterPro" id="IPR029016">
    <property type="entry name" value="GAF-like_dom_sf"/>
</dbReference>
<dbReference type="EMBL" id="JAGINU010000001">
    <property type="protein sequence ID" value="MBP2370655.1"/>
    <property type="molecule type" value="Genomic_DNA"/>
</dbReference>
<dbReference type="InterPro" id="IPR014757">
    <property type="entry name" value="Tscrpt_reg_IclR_C"/>
</dbReference>
<dbReference type="SUPFAM" id="SSF46785">
    <property type="entry name" value="Winged helix' DNA-binding domain"/>
    <property type="match status" value="1"/>
</dbReference>
<dbReference type="PANTHER" id="PTHR30136">
    <property type="entry name" value="HELIX-TURN-HELIX TRANSCRIPTIONAL REGULATOR, ICLR FAMILY"/>
    <property type="match status" value="1"/>
</dbReference>
<dbReference type="Gene3D" id="3.30.450.40">
    <property type="match status" value="1"/>
</dbReference>
<keyword evidence="2 6" id="KW-0238">DNA-binding</keyword>
<evidence type="ECO:0000259" key="5">
    <source>
        <dbReference type="PROSITE" id="PS51078"/>
    </source>
</evidence>
<dbReference type="Gene3D" id="1.10.10.10">
    <property type="entry name" value="Winged helix-like DNA-binding domain superfamily/Winged helix DNA-binding domain"/>
    <property type="match status" value="1"/>
</dbReference>
<evidence type="ECO:0000256" key="2">
    <source>
        <dbReference type="ARBA" id="ARBA00023125"/>
    </source>
</evidence>
<dbReference type="RefSeq" id="WP_210034118.1">
    <property type="nucleotide sequence ID" value="NZ_JAGINU010000001.1"/>
</dbReference>
<dbReference type="SMART" id="SM00346">
    <property type="entry name" value="HTH_ICLR"/>
    <property type="match status" value="1"/>
</dbReference>
<dbReference type="Proteomes" id="UP001519295">
    <property type="component" value="Unassembled WGS sequence"/>
</dbReference>
<evidence type="ECO:0000259" key="4">
    <source>
        <dbReference type="PROSITE" id="PS51077"/>
    </source>
</evidence>
<protein>
    <submittedName>
        <fullName evidence="6">DNA-binding IclR family transcriptional regulator</fullName>
    </submittedName>
</protein>
<dbReference type="InterPro" id="IPR036388">
    <property type="entry name" value="WH-like_DNA-bd_sf"/>
</dbReference>
<name>A0ABS4W364_9PSEU</name>
<dbReference type="InterPro" id="IPR050707">
    <property type="entry name" value="HTH_MetabolicPath_Reg"/>
</dbReference>
<keyword evidence="1" id="KW-0805">Transcription regulation</keyword>